<dbReference type="EMBL" id="JAIQCV010000010">
    <property type="protein sequence ID" value="KAH1055972.1"/>
    <property type="molecule type" value="Genomic_DNA"/>
</dbReference>
<gene>
    <name evidence="1" type="ORF">J1N35_034037</name>
</gene>
<name>A0A9D3ZQ21_9ROSI</name>
<sequence>MGTPIHLTLEEFGDYLHLPSGGYHFDAATNTWMKHDQPRDNQDDDVDAAFDDILVPDPVAPPPSSSHAAQPSSKVNSAILDAIRSLSNNIQGLREDFNSRLSTLERQMASLFARFPSTPLFSSYHDD</sequence>
<comment type="caution">
    <text evidence="1">The sequence shown here is derived from an EMBL/GenBank/DDBJ whole genome shotgun (WGS) entry which is preliminary data.</text>
</comment>
<dbReference type="AlphaFoldDB" id="A0A9D3ZQ21"/>
<proteinExistence type="predicted"/>
<accession>A0A9D3ZQ21</accession>
<organism evidence="1 2">
    <name type="scientific">Gossypium stocksii</name>
    <dbReference type="NCBI Taxonomy" id="47602"/>
    <lineage>
        <taxon>Eukaryota</taxon>
        <taxon>Viridiplantae</taxon>
        <taxon>Streptophyta</taxon>
        <taxon>Embryophyta</taxon>
        <taxon>Tracheophyta</taxon>
        <taxon>Spermatophyta</taxon>
        <taxon>Magnoliopsida</taxon>
        <taxon>eudicotyledons</taxon>
        <taxon>Gunneridae</taxon>
        <taxon>Pentapetalae</taxon>
        <taxon>rosids</taxon>
        <taxon>malvids</taxon>
        <taxon>Malvales</taxon>
        <taxon>Malvaceae</taxon>
        <taxon>Malvoideae</taxon>
        <taxon>Gossypium</taxon>
    </lineage>
</organism>
<evidence type="ECO:0000313" key="2">
    <source>
        <dbReference type="Proteomes" id="UP000828251"/>
    </source>
</evidence>
<keyword evidence="2" id="KW-1185">Reference proteome</keyword>
<dbReference type="Proteomes" id="UP000828251">
    <property type="component" value="Unassembled WGS sequence"/>
</dbReference>
<reference evidence="1 2" key="1">
    <citation type="journal article" date="2021" name="Plant Biotechnol. J.">
        <title>Multi-omics assisted identification of the key and species-specific regulatory components of drought-tolerant mechanisms in Gossypium stocksii.</title>
        <authorList>
            <person name="Yu D."/>
            <person name="Ke L."/>
            <person name="Zhang D."/>
            <person name="Wu Y."/>
            <person name="Sun Y."/>
            <person name="Mei J."/>
            <person name="Sun J."/>
            <person name="Sun Y."/>
        </authorList>
    </citation>
    <scope>NUCLEOTIDE SEQUENCE [LARGE SCALE GENOMIC DNA]</scope>
    <source>
        <strain evidence="2">cv. E1</strain>
        <tissue evidence="1">Leaf</tissue>
    </source>
</reference>
<protein>
    <submittedName>
        <fullName evidence="1">Uncharacterized protein</fullName>
    </submittedName>
</protein>
<evidence type="ECO:0000313" key="1">
    <source>
        <dbReference type="EMBL" id="KAH1055972.1"/>
    </source>
</evidence>